<evidence type="ECO:0000256" key="10">
    <source>
        <dbReference type="PIRSR" id="PIRSR602401-1"/>
    </source>
</evidence>
<name>A0A835UX86_VANPL</name>
<comment type="subcellular location">
    <subcellularLocation>
        <location evidence="1">Membrane</location>
        <topology evidence="1">Single-pass membrane protein</topology>
    </subcellularLocation>
</comment>
<feature type="binding site" description="axial binding residue" evidence="10">
    <location>
        <position position="139"/>
    </location>
    <ligand>
        <name>heme</name>
        <dbReference type="ChEBI" id="CHEBI:30413"/>
    </ligand>
    <ligandPart>
        <name>Fe</name>
        <dbReference type="ChEBI" id="CHEBI:18248"/>
    </ligandPart>
</feature>
<evidence type="ECO:0000256" key="6">
    <source>
        <dbReference type="ARBA" id="ARBA00022989"/>
    </source>
</evidence>
<organism evidence="12 13">
    <name type="scientific">Vanilla planifolia</name>
    <name type="common">Vanilla</name>
    <dbReference type="NCBI Taxonomy" id="51239"/>
    <lineage>
        <taxon>Eukaryota</taxon>
        <taxon>Viridiplantae</taxon>
        <taxon>Streptophyta</taxon>
        <taxon>Embryophyta</taxon>
        <taxon>Tracheophyta</taxon>
        <taxon>Spermatophyta</taxon>
        <taxon>Magnoliopsida</taxon>
        <taxon>Liliopsida</taxon>
        <taxon>Asparagales</taxon>
        <taxon>Orchidaceae</taxon>
        <taxon>Vanilloideae</taxon>
        <taxon>Vanilleae</taxon>
        <taxon>Vanilla</taxon>
    </lineage>
</organism>
<keyword evidence="7 11" id="KW-0560">Oxidoreductase</keyword>
<proteinExistence type="inferred from homology"/>
<keyword evidence="8 10" id="KW-0408">Iron</keyword>
<dbReference type="GO" id="GO:0020037">
    <property type="term" value="F:heme binding"/>
    <property type="evidence" value="ECO:0007669"/>
    <property type="project" value="InterPro"/>
</dbReference>
<dbReference type="InterPro" id="IPR001128">
    <property type="entry name" value="Cyt_P450"/>
</dbReference>
<evidence type="ECO:0000256" key="2">
    <source>
        <dbReference type="ARBA" id="ARBA00010617"/>
    </source>
</evidence>
<evidence type="ECO:0000256" key="3">
    <source>
        <dbReference type="ARBA" id="ARBA00022617"/>
    </source>
</evidence>
<comment type="caution">
    <text evidence="12">The sequence shown here is derived from an EMBL/GenBank/DDBJ whole genome shotgun (WGS) entry which is preliminary data.</text>
</comment>
<keyword evidence="13" id="KW-1185">Reference proteome</keyword>
<dbReference type="GO" id="GO:0016705">
    <property type="term" value="F:oxidoreductase activity, acting on paired donors, with incorporation or reduction of molecular oxygen"/>
    <property type="evidence" value="ECO:0007669"/>
    <property type="project" value="InterPro"/>
</dbReference>
<dbReference type="AlphaFoldDB" id="A0A835UX86"/>
<dbReference type="GO" id="GO:0016020">
    <property type="term" value="C:membrane"/>
    <property type="evidence" value="ECO:0007669"/>
    <property type="project" value="UniProtKB-SubCell"/>
</dbReference>
<accession>A0A835UX86</accession>
<dbReference type="Proteomes" id="UP000636800">
    <property type="component" value="Chromosome 6"/>
</dbReference>
<evidence type="ECO:0000313" key="13">
    <source>
        <dbReference type="Proteomes" id="UP000636800"/>
    </source>
</evidence>
<dbReference type="PANTHER" id="PTHR47947">
    <property type="entry name" value="CYTOCHROME P450 82C3-RELATED"/>
    <property type="match status" value="1"/>
</dbReference>
<evidence type="ECO:0000256" key="11">
    <source>
        <dbReference type="RuleBase" id="RU000461"/>
    </source>
</evidence>
<keyword evidence="3 10" id="KW-0349">Heme</keyword>
<dbReference type="PROSITE" id="PS00086">
    <property type="entry name" value="CYTOCHROME_P450"/>
    <property type="match status" value="1"/>
</dbReference>
<keyword evidence="9" id="KW-0472">Membrane</keyword>
<keyword evidence="6" id="KW-1133">Transmembrane helix</keyword>
<gene>
    <name evidence="12" type="ORF">HPP92_014238</name>
</gene>
<comment type="cofactor">
    <cofactor evidence="10">
        <name>heme</name>
        <dbReference type="ChEBI" id="CHEBI:30413"/>
    </cofactor>
</comment>
<dbReference type="InterPro" id="IPR036396">
    <property type="entry name" value="Cyt_P450_sf"/>
</dbReference>
<dbReference type="InterPro" id="IPR017972">
    <property type="entry name" value="Cyt_P450_CS"/>
</dbReference>
<evidence type="ECO:0000256" key="9">
    <source>
        <dbReference type="ARBA" id="ARBA00023136"/>
    </source>
</evidence>
<evidence type="ECO:0008006" key="14">
    <source>
        <dbReference type="Google" id="ProtNLM"/>
    </source>
</evidence>
<sequence>MLSAGSETSALTLEWALALLLRNPAAFAKARAEIEVNVGCRRITESDLSNLPYLHAVIEETLRLQPVAPLLPAHESAEDCVVGGFDVPRGTLLLVNVWAIHRDAAVWEDAEAFRPERWLEKEKQGGERLLSFGMGRRRCPGDGMAMRVVGLALGALLQCFDWEVGGAMEKVDLSEGPGLSMPMAKPLRARCRPNQLLKDLFGLVNSKKCQEELVIKIVVTLWELAMTEDFILTTKRRMSGRAKMTEREEKQGEYISNNMKAGSETGGYEGIEVGTKWLELTLEFAGLGRASKRSQERKRSCKEELSVPENDVELVCSCIQTA</sequence>
<dbReference type="Gene3D" id="1.10.630.10">
    <property type="entry name" value="Cytochrome P450"/>
    <property type="match status" value="1"/>
</dbReference>
<comment type="similarity">
    <text evidence="2 11">Belongs to the cytochrome P450 family.</text>
</comment>
<dbReference type="GO" id="GO:0005506">
    <property type="term" value="F:iron ion binding"/>
    <property type="evidence" value="ECO:0007669"/>
    <property type="project" value="InterPro"/>
</dbReference>
<evidence type="ECO:0000256" key="4">
    <source>
        <dbReference type="ARBA" id="ARBA00022692"/>
    </source>
</evidence>
<evidence type="ECO:0000256" key="7">
    <source>
        <dbReference type="ARBA" id="ARBA00023002"/>
    </source>
</evidence>
<protein>
    <recommendedName>
        <fullName evidence="14">Cytochrome P450</fullName>
    </recommendedName>
</protein>
<evidence type="ECO:0000256" key="5">
    <source>
        <dbReference type="ARBA" id="ARBA00022723"/>
    </source>
</evidence>
<dbReference type="InterPro" id="IPR002401">
    <property type="entry name" value="Cyt_P450_E_grp-I"/>
</dbReference>
<dbReference type="PANTHER" id="PTHR47947:SF62">
    <property type="entry name" value="CYTOCHROME P450, FAMILY 81, SUBFAMILY D, POLYPEPTIDE 5"/>
    <property type="match status" value="1"/>
</dbReference>
<evidence type="ECO:0000313" key="12">
    <source>
        <dbReference type="EMBL" id="KAG0477397.1"/>
    </source>
</evidence>
<keyword evidence="4" id="KW-0812">Transmembrane</keyword>
<keyword evidence="11" id="KW-0503">Monooxygenase</keyword>
<evidence type="ECO:0000256" key="8">
    <source>
        <dbReference type="ARBA" id="ARBA00023004"/>
    </source>
</evidence>
<dbReference type="PRINTS" id="PR00463">
    <property type="entry name" value="EP450I"/>
</dbReference>
<dbReference type="PRINTS" id="PR00385">
    <property type="entry name" value="P450"/>
</dbReference>
<reference evidence="12 13" key="1">
    <citation type="journal article" date="2020" name="Nat. Food">
        <title>A phased Vanilla planifolia genome enables genetic improvement of flavour and production.</title>
        <authorList>
            <person name="Hasing T."/>
            <person name="Tang H."/>
            <person name="Brym M."/>
            <person name="Khazi F."/>
            <person name="Huang T."/>
            <person name="Chambers A.H."/>
        </authorList>
    </citation>
    <scope>NUCLEOTIDE SEQUENCE [LARGE SCALE GENOMIC DNA]</scope>
    <source>
        <tissue evidence="12">Leaf</tissue>
    </source>
</reference>
<dbReference type="SUPFAM" id="SSF48264">
    <property type="entry name" value="Cytochrome P450"/>
    <property type="match status" value="1"/>
</dbReference>
<evidence type="ECO:0000256" key="1">
    <source>
        <dbReference type="ARBA" id="ARBA00004167"/>
    </source>
</evidence>
<dbReference type="GO" id="GO:0004497">
    <property type="term" value="F:monooxygenase activity"/>
    <property type="evidence" value="ECO:0007669"/>
    <property type="project" value="UniProtKB-KW"/>
</dbReference>
<dbReference type="Pfam" id="PF00067">
    <property type="entry name" value="p450"/>
    <property type="match status" value="1"/>
</dbReference>
<keyword evidence="5 10" id="KW-0479">Metal-binding</keyword>
<dbReference type="EMBL" id="JADCNL010000006">
    <property type="protein sequence ID" value="KAG0477397.1"/>
    <property type="molecule type" value="Genomic_DNA"/>
</dbReference>
<dbReference type="InterPro" id="IPR050651">
    <property type="entry name" value="Plant_Cytochrome_P450_Monoox"/>
</dbReference>